<comment type="similarity">
    <text evidence="1">Belongs to the LysR transcriptional regulatory family.</text>
</comment>
<keyword evidence="3" id="KW-0238">DNA-binding</keyword>
<dbReference type="GO" id="GO:0000976">
    <property type="term" value="F:transcription cis-regulatory region binding"/>
    <property type="evidence" value="ECO:0007669"/>
    <property type="project" value="TreeGrafter"/>
</dbReference>
<organism evidence="6 7">
    <name type="scientific">Shewanella gelidii</name>
    <dbReference type="NCBI Taxonomy" id="1642821"/>
    <lineage>
        <taxon>Bacteria</taxon>
        <taxon>Pseudomonadati</taxon>
        <taxon>Pseudomonadota</taxon>
        <taxon>Gammaproteobacteria</taxon>
        <taxon>Alteromonadales</taxon>
        <taxon>Shewanellaceae</taxon>
        <taxon>Shewanella</taxon>
    </lineage>
</organism>
<dbReference type="PROSITE" id="PS50931">
    <property type="entry name" value="HTH_LYSR"/>
    <property type="match status" value="1"/>
</dbReference>
<dbReference type="FunFam" id="1.10.10.10:FF:000001">
    <property type="entry name" value="LysR family transcriptional regulator"/>
    <property type="match status" value="1"/>
</dbReference>
<dbReference type="SUPFAM" id="SSF53850">
    <property type="entry name" value="Periplasmic binding protein-like II"/>
    <property type="match status" value="1"/>
</dbReference>
<keyword evidence="4" id="KW-0804">Transcription</keyword>
<keyword evidence="2" id="KW-0805">Transcription regulation</keyword>
<dbReference type="CDD" id="cd05466">
    <property type="entry name" value="PBP2_LTTR_substrate"/>
    <property type="match status" value="1"/>
</dbReference>
<dbReference type="InterPro" id="IPR000847">
    <property type="entry name" value="LysR_HTH_N"/>
</dbReference>
<sequence length="300" mass="33996">MMLNPTWLYTYQTLVETGHFTQTAEKLHMTQPGVSQHIKKLEQRCGYPLIKRENKGFELTEQGKMLYSYARQVRLEESKLLEKLGADEPYQGTCNVACSGALALMLYPELLKLQQQHQGLHMQLEAAPNHQILSDVQSGKLDIGIVTQLPSGNLFDSTVIGYETLCLVLPRSYEGQEITPQGLMACGLIDHPDALHYLSLYFEQCGHPELAKIRLDRLPKTGYINQIHQILLPVANGLGFTVIPESAFKQFANKQALTIAPTERKVKETLYLVHKRHRDLPKRYETITTLLRDTLAQPCL</sequence>
<evidence type="ECO:0000256" key="2">
    <source>
        <dbReference type="ARBA" id="ARBA00023015"/>
    </source>
</evidence>
<dbReference type="Pfam" id="PF00126">
    <property type="entry name" value="HTH_1"/>
    <property type="match status" value="1"/>
</dbReference>
<dbReference type="Gene3D" id="3.40.190.10">
    <property type="entry name" value="Periplasmic binding protein-like II"/>
    <property type="match status" value="2"/>
</dbReference>
<evidence type="ECO:0000256" key="1">
    <source>
        <dbReference type="ARBA" id="ARBA00009437"/>
    </source>
</evidence>
<reference evidence="6" key="1">
    <citation type="journal article" date="2014" name="Int. J. Syst. Evol. Microbiol.">
        <title>Complete genome sequence of Corynebacterium casei LMG S-19264T (=DSM 44701T), isolated from a smear-ripened cheese.</title>
        <authorList>
            <consortium name="US DOE Joint Genome Institute (JGI-PGF)"/>
            <person name="Walter F."/>
            <person name="Albersmeier A."/>
            <person name="Kalinowski J."/>
            <person name="Ruckert C."/>
        </authorList>
    </citation>
    <scope>NUCLEOTIDE SEQUENCE</scope>
    <source>
        <strain evidence="6">JCM 30804</strain>
    </source>
</reference>
<dbReference type="InterPro" id="IPR036388">
    <property type="entry name" value="WH-like_DNA-bd_sf"/>
</dbReference>
<evidence type="ECO:0000313" key="7">
    <source>
        <dbReference type="Proteomes" id="UP000613743"/>
    </source>
</evidence>
<evidence type="ECO:0000313" key="6">
    <source>
        <dbReference type="EMBL" id="GGI77933.1"/>
    </source>
</evidence>
<dbReference type="PANTHER" id="PTHR30126">
    <property type="entry name" value="HTH-TYPE TRANSCRIPTIONAL REGULATOR"/>
    <property type="match status" value="1"/>
</dbReference>
<dbReference type="Pfam" id="PF03466">
    <property type="entry name" value="LysR_substrate"/>
    <property type="match status" value="1"/>
</dbReference>
<dbReference type="InterPro" id="IPR036390">
    <property type="entry name" value="WH_DNA-bd_sf"/>
</dbReference>
<dbReference type="Proteomes" id="UP000613743">
    <property type="component" value="Unassembled WGS sequence"/>
</dbReference>
<dbReference type="SUPFAM" id="SSF46785">
    <property type="entry name" value="Winged helix' DNA-binding domain"/>
    <property type="match status" value="1"/>
</dbReference>
<dbReference type="AlphaFoldDB" id="A0A917N921"/>
<reference evidence="6" key="2">
    <citation type="submission" date="2020-09" db="EMBL/GenBank/DDBJ databases">
        <authorList>
            <person name="Sun Q."/>
            <person name="Ohkuma M."/>
        </authorList>
    </citation>
    <scope>NUCLEOTIDE SEQUENCE</scope>
    <source>
        <strain evidence="6">JCM 30804</strain>
    </source>
</reference>
<keyword evidence="7" id="KW-1185">Reference proteome</keyword>
<dbReference type="Gene3D" id="1.10.10.10">
    <property type="entry name" value="Winged helix-like DNA-binding domain superfamily/Winged helix DNA-binding domain"/>
    <property type="match status" value="1"/>
</dbReference>
<dbReference type="PRINTS" id="PR00039">
    <property type="entry name" value="HTHLYSR"/>
</dbReference>
<dbReference type="GO" id="GO:0003700">
    <property type="term" value="F:DNA-binding transcription factor activity"/>
    <property type="evidence" value="ECO:0007669"/>
    <property type="project" value="InterPro"/>
</dbReference>
<dbReference type="RefSeq" id="WP_308424053.1">
    <property type="nucleotide sequence ID" value="NZ_BMPZ01000003.1"/>
</dbReference>
<feature type="domain" description="HTH lysR-type" evidence="5">
    <location>
        <begin position="3"/>
        <end position="60"/>
    </location>
</feature>
<comment type="caution">
    <text evidence="6">The sequence shown here is derived from an EMBL/GenBank/DDBJ whole genome shotgun (WGS) entry which is preliminary data.</text>
</comment>
<protein>
    <submittedName>
        <fullName evidence="6">LysR family transcriptional regulator</fullName>
    </submittedName>
</protein>
<evidence type="ECO:0000256" key="3">
    <source>
        <dbReference type="ARBA" id="ARBA00023125"/>
    </source>
</evidence>
<accession>A0A917N921</accession>
<gene>
    <name evidence="6" type="ORF">GCM10009332_14160</name>
</gene>
<dbReference type="EMBL" id="BMPZ01000003">
    <property type="protein sequence ID" value="GGI77933.1"/>
    <property type="molecule type" value="Genomic_DNA"/>
</dbReference>
<proteinExistence type="inferred from homology"/>
<dbReference type="PANTHER" id="PTHR30126:SF99">
    <property type="entry name" value="TRANSCRIPTIONAL REGULATOR LYSR FAMILY"/>
    <property type="match status" value="1"/>
</dbReference>
<name>A0A917N921_9GAMM</name>
<dbReference type="InterPro" id="IPR005119">
    <property type="entry name" value="LysR_subst-bd"/>
</dbReference>
<evidence type="ECO:0000256" key="4">
    <source>
        <dbReference type="ARBA" id="ARBA00023163"/>
    </source>
</evidence>
<evidence type="ECO:0000259" key="5">
    <source>
        <dbReference type="PROSITE" id="PS50931"/>
    </source>
</evidence>